<dbReference type="Proteomes" id="UP000195570">
    <property type="component" value="Unassembled WGS sequence"/>
</dbReference>
<evidence type="ECO:0000256" key="3">
    <source>
        <dbReference type="ARBA" id="ARBA00004186"/>
    </source>
</evidence>
<evidence type="ECO:0000256" key="10">
    <source>
        <dbReference type="ARBA" id="ARBA00023273"/>
    </source>
</evidence>
<gene>
    <name evidence="12" type="ORF">TEOVI_000323100</name>
</gene>
<evidence type="ECO:0000313" key="12">
    <source>
        <dbReference type="EMBL" id="SCU71650.1"/>
    </source>
</evidence>
<evidence type="ECO:0000256" key="7">
    <source>
        <dbReference type="ARBA" id="ARBA00022794"/>
    </source>
</evidence>
<dbReference type="GO" id="GO:0034454">
    <property type="term" value="P:microtubule anchoring at centrosome"/>
    <property type="evidence" value="ECO:0007669"/>
    <property type="project" value="TreeGrafter"/>
</dbReference>
<accession>A0A1G4IGX7</accession>
<sequence>MQFVSDLGLELSVFVCHLYAKYSEEPLKAFHELVLRTRSSCCGSDDSSNYLSLATLSGTQWYQDMTKRYASLRQRLRGERDNDVQEAREVTLSLYPQGCRVSEYADAIVTSAAMLTSNIPSTVLERFASCRVKDLNEKGCVSISADELASDLIERPVLDSFTPSRWWESDKTAPSSSLKDGLVAVKSIGLRVQPVEILIFYTYNGRPRRRFIPLDGLLHENSPIAPLLRRLVRSHGMLVSESQLRSYLQRLQELMRKSVESHASTVKPEGPLQPQFDWKQQIGYSDNAPAAHNTGEEEQHMTSAKTGEPEVNKADVGLLYRDPEAALKNVDLNDADDITLQEFKAKMNEGFMQNALRPGDPGYVYDKRLDVNPTERSEWDDSD</sequence>
<dbReference type="Pfam" id="PF14933">
    <property type="entry name" value="CEP19"/>
    <property type="match status" value="1"/>
</dbReference>
<keyword evidence="8" id="KW-0969">Cilium</keyword>
<evidence type="ECO:0000256" key="2">
    <source>
        <dbReference type="ARBA" id="ARBA00004120"/>
    </source>
</evidence>
<evidence type="ECO:0000313" key="13">
    <source>
        <dbReference type="Proteomes" id="UP000195570"/>
    </source>
</evidence>
<comment type="subcellular location">
    <subcellularLocation>
        <location evidence="2">Cytoplasm</location>
        <location evidence="2">Cytoskeleton</location>
        <location evidence="2">Cilium basal body</location>
    </subcellularLocation>
    <subcellularLocation>
        <location evidence="1">Cytoplasm</location>
        <location evidence="1">Cytoskeleton</location>
        <location evidence="1">Microtubule organizing center</location>
        <location evidence="1">Centrosome</location>
        <location evidence="1">Centriole</location>
    </subcellularLocation>
    <subcellularLocation>
        <location evidence="3">Cytoplasm</location>
        <location evidence="3">Cytoskeleton</location>
        <location evidence="3">Spindle</location>
    </subcellularLocation>
</comment>
<dbReference type="PANTHER" id="PTHR31539">
    <property type="entry name" value="CENTROSOMAL PROTEIN OF 19K CEP19"/>
    <property type="match status" value="1"/>
</dbReference>
<dbReference type="AlphaFoldDB" id="A0A1G4IGX7"/>
<keyword evidence="10" id="KW-0966">Cell projection</keyword>
<evidence type="ECO:0000256" key="5">
    <source>
        <dbReference type="ARBA" id="ARBA00022015"/>
    </source>
</evidence>
<dbReference type="InterPro" id="IPR029412">
    <property type="entry name" value="CEP19"/>
</dbReference>
<name>A0A1G4IGX7_TRYEQ</name>
<dbReference type="EMBL" id="CZPT02001685">
    <property type="protein sequence ID" value="SCU71650.1"/>
    <property type="molecule type" value="Genomic_DNA"/>
</dbReference>
<evidence type="ECO:0000256" key="11">
    <source>
        <dbReference type="SAM" id="MobiDB-lite"/>
    </source>
</evidence>
<dbReference type="GeneID" id="92377171"/>
<evidence type="ECO:0000256" key="1">
    <source>
        <dbReference type="ARBA" id="ARBA00004114"/>
    </source>
</evidence>
<comment type="caution">
    <text evidence="12">The sequence shown here is derived from an EMBL/GenBank/DDBJ whole genome shotgun (WGS) entry which is preliminary data.</text>
</comment>
<dbReference type="GO" id="GO:0000922">
    <property type="term" value="C:spindle pole"/>
    <property type="evidence" value="ECO:0007669"/>
    <property type="project" value="TreeGrafter"/>
</dbReference>
<dbReference type="SMR" id="A0A1G4IGX7"/>
<dbReference type="GO" id="GO:0097712">
    <property type="term" value="P:vesicle targeting, trans-Golgi to periciliary membrane compartment"/>
    <property type="evidence" value="ECO:0007669"/>
    <property type="project" value="TreeGrafter"/>
</dbReference>
<keyword evidence="7" id="KW-0970">Cilium biogenesis/degradation</keyword>
<evidence type="ECO:0000256" key="6">
    <source>
        <dbReference type="ARBA" id="ARBA00022490"/>
    </source>
</evidence>
<dbReference type="PANTHER" id="PTHR31539:SF1">
    <property type="entry name" value="CENTROSOMAL PROTEIN OF 19 KDA"/>
    <property type="match status" value="1"/>
</dbReference>
<dbReference type="VEuPathDB" id="TriTrypDB:TEOVI_000323100"/>
<evidence type="ECO:0000256" key="9">
    <source>
        <dbReference type="ARBA" id="ARBA00023212"/>
    </source>
</evidence>
<proteinExistence type="inferred from homology"/>
<dbReference type="GO" id="GO:0005814">
    <property type="term" value="C:centriole"/>
    <property type="evidence" value="ECO:0007669"/>
    <property type="project" value="UniProtKB-SubCell"/>
</dbReference>
<evidence type="ECO:0000256" key="4">
    <source>
        <dbReference type="ARBA" id="ARBA00009371"/>
    </source>
</evidence>
<keyword evidence="9" id="KW-0206">Cytoskeleton</keyword>
<dbReference type="RefSeq" id="XP_067082276.1">
    <property type="nucleotide sequence ID" value="XM_067226175.1"/>
</dbReference>
<feature type="region of interest" description="Disordered" evidence="11">
    <location>
        <begin position="285"/>
        <end position="310"/>
    </location>
</feature>
<comment type="similarity">
    <text evidence="4">Belongs to the CEP19 family.</text>
</comment>
<keyword evidence="6" id="KW-0963">Cytoplasm</keyword>
<evidence type="ECO:0000256" key="8">
    <source>
        <dbReference type="ARBA" id="ARBA00023069"/>
    </source>
</evidence>
<protein>
    <recommendedName>
        <fullName evidence="5">Centrosomal protein of 19 kDa</fullName>
    </recommendedName>
</protein>
<dbReference type="GO" id="GO:0036064">
    <property type="term" value="C:ciliary basal body"/>
    <property type="evidence" value="ECO:0007669"/>
    <property type="project" value="TreeGrafter"/>
</dbReference>
<reference evidence="12" key="1">
    <citation type="submission" date="2016-09" db="EMBL/GenBank/DDBJ databases">
        <authorList>
            <person name="Hebert L."/>
            <person name="Moumen B."/>
        </authorList>
    </citation>
    <scope>NUCLEOTIDE SEQUENCE [LARGE SCALE GENOMIC DNA]</scope>
    <source>
        <strain evidence="12">OVI</strain>
    </source>
</reference>
<organism evidence="12 13">
    <name type="scientific">Trypanosoma equiperdum</name>
    <dbReference type="NCBI Taxonomy" id="5694"/>
    <lineage>
        <taxon>Eukaryota</taxon>
        <taxon>Discoba</taxon>
        <taxon>Euglenozoa</taxon>
        <taxon>Kinetoplastea</taxon>
        <taxon>Metakinetoplastina</taxon>
        <taxon>Trypanosomatida</taxon>
        <taxon>Trypanosomatidae</taxon>
        <taxon>Trypanosoma</taxon>
    </lineage>
</organism>
<keyword evidence="13" id="KW-1185">Reference proteome</keyword>